<accession>A0A8R1Y4L3</accession>
<evidence type="ECO:0000256" key="1">
    <source>
        <dbReference type="RuleBase" id="RU003425"/>
    </source>
</evidence>
<keyword evidence="1" id="KW-0206">Cytoskeleton</keyword>
<keyword evidence="3" id="KW-1185">Reference proteome</keyword>
<dbReference type="PANTHER" id="PTHR22947:SF3">
    <property type="entry name" value="MSP DOMAIN-CONTAINING PROTEIN-RELATED"/>
    <property type="match status" value="1"/>
</dbReference>
<reference evidence="3" key="1">
    <citation type="journal article" date="2008" name="Nat. Genet.">
        <title>The Pristionchus pacificus genome provides a unique perspective on nematode lifestyle and parasitism.</title>
        <authorList>
            <person name="Dieterich C."/>
            <person name="Clifton S.W."/>
            <person name="Schuster L.N."/>
            <person name="Chinwalla A."/>
            <person name="Delehaunty K."/>
            <person name="Dinkelacker I."/>
            <person name="Fulton L."/>
            <person name="Fulton R."/>
            <person name="Godfrey J."/>
            <person name="Minx P."/>
            <person name="Mitreva M."/>
            <person name="Roeseler W."/>
            <person name="Tian H."/>
            <person name="Witte H."/>
            <person name="Yang S.P."/>
            <person name="Wilson R.K."/>
            <person name="Sommer R.J."/>
        </authorList>
    </citation>
    <scope>NUCLEOTIDE SEQUENCE [LARGE SCALE GENOMIC DNA]</scope>
    <source>
        <strain evidence="3">PS312</strain>
    </source>
</reference>
<dbReference type="InterPro" id="IPR000535">
    <property type="entry name" value="MSP_dom"/>
</dbReference>
<reference evidence="2" key="2">
    <citation type="submission" date="2022-06" db="UniProtKB">
        <authorList>
            <consortium name="EnsemblMetazoa"/>
        </authorList>
    </citation>
    <scope>IDENTIFICATION</scope>
    <source>
        <strain evidence="2">PS312</strain>
    </source>
</reference>
<comment type="function">
    <text evidence="1">Central component in molecular interactions underlying sperm crawling. Forms an extensive filament system that extends from sperm villipoda, along the leading edge of the pseudopod.</text>
</comment>
<dbReference type="SUPFAM" id="SSF49354">
    <property type="entry name" value="PapD-like"/>
    <property type="match status" value="1"/>
</dbReference>
<accession>A0A2A6CZJ4</accession>
<dbReference type="Pfam" id="PF00635">
    <property type="entry name" value="Motile_Sperm"/>
    <property type="match status" value="1"/>
</dbReference>
<sequence>MKIQIFLLLSFLSPPFILHFCSRSKWSTPEMSLDITPNTMSFPAAGGTITAKMTNPSESRLAIKVKTSNNECYRVKPVYGFIESKGEAPLEVMRLNGPPKDDKIVVQWAEVPLEETDPKAPFAAQAQQGEVILPLKAE</sequence>
<dbReference type="PANTHER" id="PTHR22947">
    <property type="entry name" value="MAJOR SPERM PROTEIN"/>
    <property type="match status" value="1"/>
</dbReference>
<dbReference type="PROSITE" id="PS50202">
    <property type="entry name" value="MSP"/>
    <property type="match status" value="1"/>
</dbReference>
<protein>
    <recommendedName>
        <fullName evidence="1">Major sperm protein</fullName>
    </recommendedName>
</protein>
<dbReference type="EnsemblMetazoa" id="PPA00023.1">
    <property type="protein sequence ID" value="PPA00023.1"/>
    <property type="gene ID" value="WBGene00089577"/>
</dbReference>
<keyword evidence="1" id="KW-0963">Cytoplasm</keyword>
<dbReference type="Gene3D" id="2.60.40.10">
    <property type="entry name" value="Immunoglobulins"/>
    <property type="match status" value="1"/>
</dbReference>
<evidence type="ECO:0000313" key="2">
    <source>
        <dbReference type="EnsemblMetazoa" id="PPA00023.1"/>
    </source>
</evidence>
<dbReference type="InterPro" id="IPR051774">
    <property type="entry name" value="Sperm-specific_class_P"/>
</dbReference>
<dbReference type="AlphaFoldDB" id="A0A2A6CZJ4"/>
<dbReference type="InterPro" id="IPR008962">
    <property type="entry name" value="PapD-like_sf"/>
</dbReference>
<gene>
    <name evidence="2" type="primary">WBGene00089577</name>
</gene>
<dbReference type="Proteomes" id="UP000005239">
    <property type="component" value="Unassembled WGS sequence"/>
</dbReference>
<organism evidence="2 3">
    <name type="scientific">Pristionchus pacificus</name>
    <name type="common">Parasitic nematode worm</name>
    <dbReference type="NCBI Taxonomy" id="54126"/>
    <lineage>
        <taxon>Eukaryota</taxon>
        <taxon>Metazoa</taxon>
        <taxon>Ecdysozoa</taxon>
        <taxon>Nematoda</taxon>
        <taxon>Chromadorea</taxon>
        <taxon>Rhabditida</taxon>
        <taxon>Rhabditina</taxon>
        <taxon>Diplogasteromorpha</taxon>
        <taxon>Diplogasteroidea</taxon>
        <taxon>Neodiplogasteridae</taxon>
        <taxon>Pristionchus</taxon>
    </lineage>
</organism>
<dbReference type="InterPro" id="IPR013783">
    <property type="entry name" value="Ig-like_fold"/>
</dbReference>
<dbReference type="OrthoDB" id="75724at2759"/>
<proteinExistence type="predicted"/>
<evidence type="ECO:0000313" key="3">
    <source>
        <dbReference type="Proteomes" id="UP000005239"/>
    </source>
</evidence>
<name>A0A2A6CZJ4_PRIPA</name>